<sequence>MCDDLRSLERELAQERELSLVVSRIEDSRFKDRAMTAAHTRLGTPFVRRRRRPSSRNSCPGLH</sequence>
<accession>A0A0K1PZE0</accession>
<dbReference type="Proteomes" id="UP000064967">
    <property type="component" value="Chromosome"/>
</dbReference>
<reference evidence="2 3" key="1">
    <citation type="submission" date="2015-08" db="EMBL/GenBank/DDBJ databases">
        <authorList>
            <person name="Babu N.S."/>
            <person name="Beckwith C.J."/>
            <person name="Beseler K.G."/>
            <person name="Brison A."/>
            <person name="Carone J.V."/>
            <person name="Caskin T.P."/>
            <person name="Diamond M."/>
            <person name="Durham M.E."/>
            <person name="Foxe J.M."/>
            <person name="Go M."/>
            <person name="Henderson B.A."/>
            <person name="Jones I.B."/>
            <person name="McGettigan J.A."/>
            <person name="Micheletti S.J."/>
            <person name="Nasrallah M.E."/>
            <person name="Ortiz D."/>
            <person name="Piller C.R."/>
            <person name="Privatt S.R."/>
            <person name="Schneider S.L."/>
            <person name="Sharp S."/>
            <person name="Smith T.C."/>
            <person name="Stanton J.D."/>
            <person name="Ullery H.E."/>
            <person name="Wilson R.J."/>
            <person name="Serrano M.G."/>
            <person name="Buck G."/>
            <person name="Lee V."/>
            <person name="Wang Y."/>
            <person name="Carvalho R."/>
            <person name="Voegtly L."/>
            <person name="Shi R."/>
            <person name="Duckworth R."/>
            <person name="Johnson A."/>
            <person name="Loviza R."/>
            <person name="Walstead R."/>
            <person name="Shah Z."/>
            <person name="Kiflezghi M."/>
            <person name="Wade K."/>
            <person name="Ball S.L."/>
            <person name="Bradley K.W."/>
            <person name="Asai D.J."/>
            <person name="Bowman C.A."/>
            <person name="Russell D.A."/>
            <person name="Pope W.H."/>
            <person name="Jacobs-Sera D."/>
            <person name="Hendrix R.W."/>
            <person name="Hatfull G.F."/>
        </authorList>
    </citation>
    <scope>NUCLEOTIDE SEQUENCE [LARGE SCALE GENOMIC DNA]</scope>
    <source>
        <strain evidence="2 3">DSM 27648</strain>
    </source>
</reference>
<dbReference type="AlphaFoldDB" id="A0A0K1PZE0"/>
<name>A0A0K1PZE0_9BACT</name>
<evidence type="ECO:0000313" key="3">
    <source>
        <dbReference type="Proteomes" id="UP000064967"/>
    </source>
</evidence>
<feature type="region of interest" description="Disordered" evidence="1">
    <location>
        <begin position="41"/>
        <end position="63"/>
    </location>
</feature>
<proteinExistence type="predicted"/>
<dbReference type="EMBL" id="CP012333">
    <property type="protein sequence ID" value="AKU98741.1"/>
    <property type="molecule type" value="Genomic_DNA"/>
</dbReference>
<organism evidence="2 3">
    <name type="scientific">Labilithrix luteola</name>
    <dbReference type="NCBI Taxonomy" id="1391654"/>
    <lineage>
        <taxon>Bacteria</taxon>
        <taxon>Pseudomonadati</taxon>
        <taxon>Myxococcota</taxon>
        <taxon>Polyangia</taxon>
        <taxon>Polyangiales</taxon>
        <taxon>Labilitrichaceae</taxon>
        <taxon>Labilithrix</taxon>
    </lineage>
</organism>
<dbReference type="KEGG" id="llu:AKJ09_05405"/>
<evidence type="ECO:0000256" key="1">
    <source>
        <dbReference type="SAM" id="MobiDB-lite"/>
    </source>
</evidence>
<protein>
    <submittedName>
        <fullName evidence="2">Uncharacterized protein</fullName>
    </submittedName>
</protein>
<evidence type="ECO:0000313" key="2">
    <source>
        <dbReference type="EMBL" id="AKU98741.1"/>
    </source>
</evidence>
<gene>
    <name evidence="2" type="ORF">AKJ09_05405</name>
</gene>
<keyword evidence="3" id="KW-1185">Reference proteome</keyword>
<dbReference type="STRING" id="1391654.AKJ09_05405"/>